<protein>
    <submittedName>
        <fullName evidence="1">Uncharacterized protein</fullName>
    </submittedName>
</protein>
<dbReference type="EMBL" id="KR029585">
    <property type="protein sequence ID" value="AKH46708.1"/>
    <property type="molecule type" value="Genomic_DNA"/>
</dbReference>
<organism evidence="1">
    <name type="scientific">uncultured marine virus</name>
    <dbReference type="NCBI Taxonomy" id="186617"/>
    <lineage>
        <taxon>Viruses</taxon>
        <taxon>environmental samples</taxon>
    </lineage>
</organism>
<reference evidence="1" key="2">
    <citation type="submission" date="2015-03" db="EMBL/GenBank/DDBJ databases">
        <authorList>
            <person name="Chow C.-E.T."/>
            <person name="Winget D.M."/>
            <person name="White R.A.III."/>
            <person name="Hallam S.J."/>
            <person name="Suttle C.A."/>
        </authorList>
    </citation>
    <scope>NUCLEOTIDE SEQUENCE</scope>
    <source>
        <strain evidence="1">Anoxic2_1</strain>
    </source>
</reference>
<accession>A0A0F7L598</accession>
<proteinExistence type="predicted"/>
<sequence length="64" mass="7207">MMWTRALSCVTSSSYVGDAMRCDLLRYRGGLCGYRFICVFARRGVYHLFDGVVLDCIVLVHGVP</sequence>
<name>A0A0F7L598_9VIRU</name>
<evidence type="ECO:0000313" key="1">
    <source>
        <dbReference type="EMBL" id="AKH46708.1"/>
    </source>
</evidence>
<reference evidence="1" key="1">
    <citation type="journal article" date="2015" name="Front. Microbiol.">
        <title>Combining genomic sequencing methods to explore viral diversity and reveal potential virus-host interactions.</title>
        <authorList>
            <person name="Chow C.E."/>
            <person name="Winget D.M."/>
            <person name="White R.A.III."/>
            <person name="Hallam S.J."/>
            <person name="Suttle C.A."/>
        </authorList>
    </citation>
    <scope>NUCLEOTIDE SEQUENCE</scope>
    <source>
        <strain evidence="1">Anoxic2_1</strain>
    </source>
</reference>